<reference evidence="2 3" key="1">
    <citation type="journal article" date="2020" name="Nat. Food">
        <title>A phased Vanilla planifolia genome enables genetic improvement of flavour and production.</title>
        <authorList>
            <person name="Hasing T."/>
            <person name="Tang H."/>
            <person name="Brym M."/>
            <person name="Khazi F."/>
            <person name="Huang T."/>
            <person name="Chambers A.H."/>
        </authorList>
    </citation>
    <scope>NUCLEOTIDE SEQUENCE [LARGE SCALE GENOMIC DNA]</scope>
    <source>
        <tissue evidence="2">Leaf</tissue>
    </source>
</reference>
<evidence type="ECO:0000313" key="2">
    <source>
        <dbReference type="EMBL" id="KAG0474417.1"/>
    </source>
</evidence>
<comment type="caution">
    <text evidence="2">The sequence shown here is derived from an EMBL/GenBank/DDBJ whole genome shotgun (WGS) entry which is preliminary data.</text>
</comment>
<accession>A0A835QV64</accession>
<name>A0A835QV64_VANPL</name>
<protein>
    <submittedName>
        <fullName evidence="2">Uncharacterized protein</fullName>
    </submittedName>
</protein>
<feature type="region of interest" description="Disordered" evidence="1">
    <location>
        <begin position="1"/>
        <end position="20"/>
    </location>
</feature>
<evidence type="ECO:0000313" key="3">
    <source>
        <dbReference type="Proteomes" id="UP000639772"/>
    </source>
</evidence>
<organism evidence="2 3">
    <name type="scientific">Vanilla planifolia</name>
    <name type="common">Vanilla</name>
    <dbReference type="NCBI Taxonomy" id="51239"/>
    <lineage>
        <taxon>Eukaryota</taxon>
        <taxon>Viridiplantae</taxon>
        <taxon>Streptophyta</taxon>
        <taxon>Embryophyta</taxon>
        <taxon>Tracheophyta</taxon>
        <taxon>Spermatophyta</taxon>
        <taxon>Magnoliopsida</taxon>
        <taxon>Liliopsida</taxon>
        <taxon>Asparagales</taxon>
        <taxon>Orchidaceae</taxon>
        <taxon>Vanilloideae</taxon>
        <taxon>Vanilleae</taxon>
        <taxon>Vanilla</taxon>
    </lineage>
</organism>
<dbReference type="EMBL" id="JADCNM010000007">
    <property type="protein sequence ID" value="KAG0474417.1"/>
    <property type="molecule type" value="Genomic_DNA"/>
</dbReference>
<proteinExistence type="predicted"/>
<gene>
    <name evidence="2" type="ORF">HPP92_014103</name>
</gene>
<dbReference type="AlphaFoldDB" id="A0A835QV64"/>
<dbReference type="Proteomes" id="UP000639772">
    <property type="component" value="Chromosome 7"/>
</dbReference>
<evidence type="ECO:0000256" key="1">
    <source>
        <dbReference type="SAM" id="MobiDB-lite"/>
    </source>
</evidence>
<sequence>MSSLNPTYHPRSTEPMTQFDGPAEFLTERVPSYGYLSGPGRCYDGEISSSSETYFYVSPDSNVNSYGEGVNIGVIASAGGFFQDPVRCKLRKGFSCGNGVGEIFCRRVRYKVERCEIGVLR</sequence>